<evidence type="ECO:0000313" key="7">
    <source>
        <dbReference type="Proteomes" id="UP000596035"/>
    </source>
</evidence>
<proteinExistence type="predicted"/>
<dbReference type="EMBL" id="CP021422">
    <property type="protein sequence ID" value="ASB39197.1"/>
    <property type="molecule type" value="Genomic_DNA"/>
</dbReference>
<dbReference type="InterPro" id="IPR049049">
    <property type="entry name" value="Beta-AFase-like_GH127_C"/>
</dbReference>
<evidence type="ECO:0000313" key="6">
    <source>
        <dbReference type="Proteomes" id="UP000196710"/>
    </source>
</evidence>
<organism evidence="5 7">
    <name type="scientific">Acutalibacter muris</name>
    <dbReference type="NCBI Taxonomy" id="1796620"/>
    <lineage>
        <taxon>Bacteria</taxon>
        <taxon>Bacillati</taxon>
        <taxon>Bacillota</taxon>
        <taxon>Clostridia</taxon>
        <taxon>Eubacteriales</taxon>
        <taxon>Acutalibacteraceae</taxon>
        <taxon>Acutalibacter</taxon>
    </lineage>
</organism>
<dbReference type="AlphaFoldDB" id="A0A1Z2XL82"/>
<dbReference type="PANTHER" id="PTHR43465:SF2">
    <property type="entry name" value="DUF1680 DOMAIN PROTEIN (AFU_ORTHOLOGUE AFUA_1G08910)"/>
    <property type="match status" value="1"/>
</dbReference>
<feature type="domain" description="Non-reducing end beta-L-arabinofuranosidase-like GH127 C-terminal" evidence="3">
    <location>
        <begin position="564"/>
        <end position="679"/>
    </location>
</feature>
<accession>A0A1Z2XL82</accession>
<dbReference type="InterPro" id="IPR049046">
    <property type="entry name" value="Beta-AFase-like_GH127_middle"/>
</dbReference>
<feature type="domain" description="Non-reducing end beta-L-arabinofuranosidase-like GH127 middle" evidence="2">
    <location>
        <begin position="468"/>
        <end position="562"/>
    </location>
</feature>
<evidence type="ECO:0000313" key="4">
    <source>
        <dbReference type="EMBL" id="ASB39197.1"/>
    </source>
</evidence>
<dbReference type="InterPro" id="IPR008928">
    <property type="entry name" value="6-hairpin_glycosidase_sf"/>
</dbReference>
<keyword evidence="6" id="KW-1185">Reference proteome</keyword>
<reference evidence="4" key="1">
    <citation type="journal article" date="2017" name="Genome Announc.">
        <title>High-Quality Whole-Genome Sequences of the Oligo-Mouse-Microbiota Bacterial Community.</title>
        <authorList>
            <person name="Garzetti D."/>
            <person name="Brugiroux S."/>
            <person name="Bunk B."/>
            <person name="Pukall R."/>
            <person name="McCoy K.D."/>
            <person name="Macpherson A.J."/>
            <person name="Stecher B."/>
        </authorList>
    </citation>
    <scope>NUCLEOTIDE SEQUENCE</scope>
    <source>
        <strain evidence="4">KB18</strain>
    </source>
</reference>
<reference evidence="5 7" key="3">
    <citation type="submission" date="2020-11" db="EMBL/GenBank/DDBJ databases">
        <title>Closed and high quality bacterial genomes of the OMM12 community.</title>
        <authorList>
            <person name="Marbouty M."/>
            <person name="Lamy-Besnier Q."/>
            <person name="Debarbieux L."/>
            <person name="Koszul R."/>
        </authorList>
    </citation>
    <scope>NUCLEOTIDE SEQUENCE [LARGE SCALE GENOMIC DNA]</scope>
    <source>
        <strain evidence="5 7">KB18</strain>
    </source>
</reference>
<dbReference type="SUPFAM" id="SSF48208">
    <property type="entry name" value="Six-hairpin glycosidases"/>
    <property type="match status" value="1"/>
</dbReference>
<dbReference type="PANTHER" id="PTHR43465">
    <property type="entry name" value="DUF1680 DOMAIN PROTEIN (AFU_ORTHOLOGUE AFUA_1G08910)"/>
    <property type="match status" value="1"/>
</dbReference>
<dbReference type="Pfam" id="PF07944">
    <property type="entry name" value="Beta-AFase-like_GH127_cat"/>
    <property type="match status" value="1"/>
</dbReference>
<reference evidence="6" key="2">
    <citation type="submission" date="2017-05" db="EMBL/GenBank/DDBJ databases">
        <title>Improved OligoMM genomes.</title>
        <authorList>
            <person name="Garzetti D."/>
        </authorList>
    </citation>
    <scope>NUCLEOTIDE SEQUENCE [LARGE SCALE GENOMIC DNA]</scope>
    <source>
        <strain evidence="6">KB18</strain>
    </source>
</reference>
<keyword evidence="5" id="KW-0378">Hydrolase</keyword>
<dbReference type="GO" id="GO:0016787">
    <property type="term" value="F:hydrolase activity"/>
    <property type="evidence" value="ECO:0007669"/>
    <property type="project" value="UniProtKB-KW"/>
</dbReference>
<dbReference type="InterPro" id="IPR012878">
    <property type="entry name" value="Beta-AFase-like_GH127_cat"/>
</dbReference>
<dbReference type="Pfam" id="PF20737">
    <property type="entry name" value="Glyco_hydro127C"/>
    <property type="match status" value="1"/>
</dbReference>
<dbReference type="KEGG" id="amur:ADH66_00120"/>
<dbReference type="Proteomes" id="UP000196710">
    <property type="component" value="Chromosome"/>
</dbReference>
<gene>
    <name evidence="4" type="ORF">ADH66_00120</name>
    <name evidence="5" type="ORF">I5Q82_10115</name>
</gene>
<evidence type="ECO:0000259" key="1">
    <source>
        <dbReference type="Pfam" id="PF07944"/>
    </source>
</evidence>
<evidence type="ECO:0000313" key="5">
    <source>
        <dbReference type="EMBL" id="QQR28485.1"/>
    </source>
</evidence>
<dbReference type="Pfam" id="PF20736">
    <property type="entry name" value="Glyco_hydro127M"/>
    <property type="match status" value="1"/>
</dbReference>
<dbReference type="InterPro" id="IPR049174">
    <property type="entry name" value="Beta-AFase-like"/>
</dbReference>
<sequence>MNKKEASTPIDIRQVKITDPFWGAVQETVRREVLPYQWEALNDRVPGAEPSFCMHNFRAAARLMERKTQPGFTEPGYTFRGFQTLPEDKEHPEADKFYGFVFQDSDFYKWVEAAAYSLSNHPDPELEGTVDGAIEIICAAQQESGYLDTYYILNGMDGAFTNLKDHHELYCLGHLIESAVAYYQATGKDKLLRAACRYADYVCQCFGPEEGKCKGYPGHEIAEMALVRLYEATGQEKYLDLSRFFLDQRGTSPNYFLEEEKRRAQKEGRPVPKDDSSHYAYYQAHKPVREQEEAVGHAVRAGYLYSGMADMSRLTGDKELLAACKRLWDNIVKKKLYITGGIGGTAVGEAFSYPYDLPNDTAYSETCAAISLAFFARRMLEISPSSEYADVMELSMYNTVVAGMALDGKSFFYVNPLEVSPAACKEDTRLEHVKTVRQKWFGCACCPPNIARIVSSAAAYAFTEREETLFTHLYMGSEITKEVEGIKLRLILESSIPWEGRAAMTVHTDAPAKCTLAFRLPGWCRAPAVTGPEGMERVEKEGYVYFTGIWRDGDRVELSLPMEVRLNAANPRVREDMGRVAVTRGPICYCMEQADNGENLHLLRLDPGAVNKAAISQIEICGQKMTSLELEGFRREQPEENAPLYAEYATPQESQACLKFIPYYAWANRGEGEMSVWVRI</sequence>
<evidence type="ECO:0000259" key="2">
    <source>
        <dbReference type="Pfam" id="PF20736"/>
    </source>
</evidence>
<evidence type="ECO:0000259" key="3">
    <source>
        <dbReference type="Pfam" id="PF20737"/>
    </source>
</evidence>
<protein>
    <submittedName>
        <fullName evidence="5">Glycoside hydrolase family 127 protein</fullName>
    </submittedName>
</protein>
<dbReference type="RefSeq" id="WP_066537264.1">
    <property type="nucleotide sequence ID" value="NZ_CP021422.1"/>
</dbReference>
<dbReference type="Proteomes" id="UP000596035">
    <property type="component" value="Chromosome"/>
</dbReference>
<name>A0A1Z2XL82_9FIRM</name>
<dbReference type="GO" id="GO:0005975">
    <property type="term" value="P:carbohydrate metabolic process"/>
    <property type="evidence" value="ECO:0007669"/>
    <property type="project" value="InterPro"/>
</dbReference>
<dbReference type="EMBL" id="CP065321">
    <property type="protein sequence ID" value="QQR28485.1"/>
    <property type="molecule type" value="Genomic_DNA"/>
</dbReference>
<feature type="domain" description="Non-reducing end beta-L-arabinofuranosidase-like GH127 catalytic" evidence="1">
    <location>
        <begin position="14"/>
        <end position="457"/>
    </location>
</feature>